<name>D1AUQ9_ANACI</name>
<evidence type="ECO:0000313" key="2">
    <source>
        <dbReference type="EMBL" id="ACZ49287.1"/>
    </source>
</evidence>
<evidence type="ECO:0000313" key="3">
    <source>
        <dbReference type="Proteomes" id="UP000000630"/>
    </source>
</evidence>
<dbReference type="Proteomes" id="UP000000630">
    <property type="component" value="Chromosome"/>
</dbReference>
<feature type="transmembrane region" description="Helical" evidence="1">
    <location>
        <begin position="141"/>
        <end position="167"/>
    </location>
</feature>
<dbReference type="HOGENOM" id="CLU_926362_0_0_5"/>
<keyword evidence="1" id="KW-1133">Transmembrane helix</keyword>
<accession>D1AUQ9</accession>
<feature type="transmembrane region" description="Helical" evidence="1">
    <location>
        <begin position="39"/>
        <end position="61"/>
    </location>
</feature>
<sequence>MLVKEEECAPNNPTQPAMAPQKRRVVLLQSHTLRATARAVFISYWFCVCMAYFLALAWPTVPREASLTLFAAASVLAICGYTMASYLTVRRNQQGHAHTKALARLEKVDVFASCAEAVIVIGLSAASLGFMLSGITTPRYFAVIGCFASMCAILSKVASMSAGHVQLQLESQYMDKEEYYSRLRTSRTLKIFGCFSIALGAVSICMSIASISSDSVHVGGLAWNIAKAIASCGWLTTAVGSFVLIRMTQRNRCYQRLLSECEVSAVSETLAVEDKKKSAKNALIALGKCQTR</sequence>
<feature type="transmembrane region" description="Helical" evidence="1">
    <location>
        <begin position="221"/>
        <end position="245"/>
    </location>
</feature>
<keyword evidence="1" id="KW-0472">Membrane</keyword>
<dbReference type="EMBL" id="CP001759">
    <property type="protein sequence ID" value="ACZ49287.1"/>
    <property type="molecule type" value="Genomic_DNA"/>
</dbReference>
<gene>
    <name evidence="2" type="ordered locus">ACIS_00726</name>
</gene>
<feature type="transmembrane region" description="Helical" evidence="1">
    <location>
        <begin position="188"/>
        <end position="209"/>
    </location>
</feature>
<protein>
    <submittedName>
        <fullName evidence="2">Uncharacterized protein</fullName>
    </submittedName>
</protein>
<evidence type="ECO:0000256" key="1">
    <source>
        <dbReference type="SAM" id="Phobius"/>
    </source>
</evidence>
<proteinExistence type="predicted"/>
<dbReference type="AlphaFoldDB" id="D1AUQ9"/>
<reference evidence="2 3" key="1">
    <citation type="journal article" date="2010" name="J. Bacteriol.">
        <title>Complete genome sequence of Anaplasma marginale subsp. centrale.</title>
        <authorList>
            <person name="Herndon D.R."/>
            <person name="Palmer G.H."/>
            <person name="Shkap V."/>
            <person name="Knowles D.P. Jr."/>
            <person name="Brayton K.A."/>
        </authorList>
    </citation>
    <scope>NUCLEOTIDE SEQUENCE [LARGE SCALE GENOMIC DNA]</scope>
    <source>
        <strain evidence="2 3">Israel</strain>
    </source>
</reference>
<keyword evidence="1" id="KW-0812">Transmembrane</keyword>
<feature type="transmembrane region" description="Helical" evidence="1">
    <location>
        <begin position="67"/>
        <end position="89"/>
    </location>
</feature>
<dbReference type="KEGG" id="acn:ACIS_00726"/>
<feature type="transmembrane region" description="Helical" evidence="1">
    <location>
        <begin position="110"/>
        <end position="135"/>
    </location>
</feature>
<keyword evidence="3" id="KW-1185">Reference proteome</keyword>
<organism evidence="2 3">
    <name type="scientific">Anaplasma centrale (strain Israel)</name>
    <name type="common">Anaplasma marginale subsp. centrale (strain Israel)</name>
    <dbReference type="NCBI Taxonomy" id="574556"/>
    <lineage>
        <taxon>Bacteria</taxon>
        <taxon>Pseudomonadati</taxon>
        <taxon>Pseudomonadota</taxon>
        <taxon>Alphaproteobacteria</taxon>
        <taxon>Rickettsiales</taxon>
        <taxon>Anaplasmataceae</taxon>
        <taxon>Anaplasma</taxon>
    </lineage>
</organism>